<reference evidence="2" key="1">
    <citation type="submission" date="2021-02" db="EMBL/GenBank/DDBJ databases">
        <authorList>
            <person name="Nowell W R."/>
        </authorList>
    </citation>
    <scope>NUCLEOTIDE SEQUENCE</scope>
</reference>
<organism evidence="2 3">
    <name type="scientific">Adineta ricciae</name>
    <name type="common">Rotifer</name>
    <dbReference type="NCBI Taxonomy" id="249248"/>
    <lineage>
        <taxon>Eukaryota</taxon>
        <taxon>Metazoa</taxon>
        <taxon>Spiralia</taxon>
        <taxon>Gnathifera</taxon>
        <taxon>Rotifera</taxon>
        <taxon>Eurotatoria</taxon>
        <taxon>Bdelloidea</taxon>
        <taxon>Adinetida</taxon>
        <taxon>Adinetidae</taxon>
        <taxon>Adineta</taxon>
    </lineage>
</organism>
<proteinExistence type="predicted"/>
<accession>A0A814RKG1</accession>
<dbReference type="Proteomes" id="UP000663852">
    <property type="component" value="Unassembled WGS sequence"/>
</dbReference>
<feature type="compositionally biased region" description="Low complexity" evidence="1">
    <location>
        <begin position="1"/>
        <end position="21"/>
    </location>
</feature>
<sequence length="482" mass="55450">MSNAAPSTDSHSPSPNSSNPTICENEVECTKPALVTCHHCPKRLCLKHVLEHNEINIVRTYSLSDEINCLTHFLSKLDCQQSVDNARKHLDTWKENILADIENTYQHYSKEIDELQTELNQRVDIFKDSQKSKMSILQTQLAALQKVGEISQHQLSPIERDLSQLRQCLESVRCEICVETTNVSCNDLINAYNVFSYNRILPNNTLMQSYRTVSVENCKKFVSSKQHGSILWLDNRRQLHYIDQKFHDQIVTLPPVMSNPPTTASALLPYHQTGIKDVDIVDLKWCSGAEVFLILFQRHLFSFEPKTHKFTQISIVRHKDYPFRCLTCANDSSLYISYCVFGICIELWKYPSATNVNGAVRRWDRLANDKTEWVSHIDANSSSQISLLVRTASSVHTRFEIRDENLALLKQIPLNEDFVDIFYPFRSNYWYIKSSSGKYYVYSMETSQCELSSFEYPFGLQEFGINSMIIGSSSNELTLCDV</sequence>
<feature type="region of interest" description="Disordered" evidence="1">
    <location>
        <begin position="1"/>
        <end position="22"/>
    </location>
</feature>
<name>A0A814RKG1_ADIRI</name>
<protein>
    <submittedName>
        <fullName evidence="2">Uncharacterized protein</fullName>
    </submittedName>
</protein>
<gene>
    <name evidence="2" type="ORF">EDS130_LOCUS21754</name>
</gene>
<comment type="caution">
    <text evidence="2">The sequence shown here is derived from an EMBL/GenBank/DDBJ whole genome shotgun (WGS) entry which is preliminary data.</text>
</comment>
<dbReference type="EMBL" id="CAJNOJ010000111">
    <property type="protein sequence ID" value="CAF1134616.1"/>
    <property type="molecule type" value="Genomic_DNA"/>
</dbReference>
<evidence type="ECO:0000313" key="2">
    <source>
        <dbReference type="EMBL" id="CAF1134616.1"/>
    </source>
</evidence>
<dbReference type="OrthoDB" id="9978357at2759"/>
<evidence type="ECO:0000256" key="1">
    <source>
        <dbReference type="SAM" id="MobiDB-lite"/>
    </source>
</evidence>
<dbReference type="AlphaFoldDB" id="A0A814RKG1"/>
<evidence type="ECO:0000313" key="3">
    <source>
        <dbReference type="Proteomes" id="UP000663852"/>
    </source>
</evidence>